<dbReference type="PANTHER" id="PTHR12143:SF39">
    <property type="entry name" value="SECRETED PROTEIN"/>
    <property type="match status" value="1"/>
</dbReference>
<dbReference type="Pfam" id="PF07971">
    <property type="entry name" value="Glyco_hydro_92"/>
    <property type="match status" value="1"/>
</dbReference>
<reference evidence="3" key="1">
    <citation type="submission" date="2017-12" db="EMBL/GenBank/DDBJ databases">
        <title>FDA dAtabase for Regulatory Grade micrObial Sequences (FDA-ARGOS): Supporting development and validation of Infectious Disease Dx tests.</title>
        <authorList>
            <person name="Hoffmann M."/>
            <person name="Allard M."/>
            <person name="Evans P."/>
            <person name="Brown E."/>
            <person name="Tallon L.J."/>
            <person name="Sadzewicz L."/>
            <person name="Sengamalay N."/>
            <person name="Ott S."/>
            <person name="Godinez A."/>
            <person name="Nagaraj S."/>
            <person name="Vavikolanu K."/>
            <person name="Aluvathingal J."/>
            <person name="Nadendla S."/>
            <person name="Hobson J."/>
            <person name="Sichtig H."/>
        </authorList>
    </citation>
    <scope>NUCLEOTIDE SEQUENCE [LARGE SCALE GENOMIC DNA]</scope>
    <source>
        <strain evidence="3">FDAARGOS_113</strain>
    </source>
</reference>
<dbReference type="GO" id="GO:0006516">
    <property type="term" value="P:glycoprotein catabolic process"/>
    <property type="evidence" value="ECO:0007669"/>
    <property type="project" value="TreeGrafter"/>
</dbReference>
<dbReference type="InterPro" id="IPR014718">
    <property type="entry name" value="GH-type_carb-bd"/>
</dbReference>
<dbReference type="STRING" id="674.VM_05965"/>
<proteinExistence type="predicted"/>
<gene>
    <name evidence="3" type="ORF">AL544_008040</name>
</gene>
<dbReference type="Gene3D" id="1.20.1050.60">
    <property type="entry name" value="alpha-1,2-mannosidase"/>
    <property type="match status" value="1"/>
</dbReference>
<dbReference type="GO" id="GO:0005829">
    <property type="term" value="C:cytosol"/>
    <property type="evidence" value="ECO:0007669"/>
    <property type="project" value="TreeGrafter"/>
</dbReference>
<dbReference type="Gene3D" id="1.20.1610.10">
    <property type="entry name" value="alpha-1,2-mannosidases domains"/>
    <property type="match status" value="1"/>
</dbReference>
<evidence type="ECO:0000259" key="1">
    <source>
        <dbReference type="Pfam" id="PF07971"/>
    </source>
</evidence>
<feature type="domain" description="Glycosyl hydrolase family 92" evidence="1">
    <location>
        <begin position="295"/>
        <end position="805"/>
    </location>
</feature>
<keyword evidence="3" id="KW-0378">Hydrolase</keyword>
<dbReference type="AlphaFoldDB" id="A0A2J9UWX3"/>
<dbReference type="PROSITE" id="PS51257">
    <property type="entry name" value="PROKAR_LIPOPROTEIN"/>
    <property type="match status" value="1"/>
</dbReference>
<feature type="domain" description="Glycosyl hydrolase family 92 N-terminal" evidence="2">
    <location>
        <begin position="38"/>
        <end position="288"/>
    </location>
</feature>
<dbReference type="SUPFAM" id="SSF48208">
    <property type="entry name" value="Six-hairpin glycosidases"/>
    <property type="match status" value="1"/>
</dbReference>
<dbReference type="OrthoDB" id="9804511at2"/>
<dbReference type="RefSeq" id="WP_000779020.1">
    <property type="nucleotide sequence ID" value="NZ_CAWMSS010000001.1"/>
</dbReference>
<dbReference type="InterPro" id="IPR041371">
    <property type="entry name" value="GH92_N"/>
</dbReference>
<dbReference type="FunFam" id="3.30.2080.10:FF:000001">
    <property type="entry name" value="Alpha-1,2-mannosidase subfamily"/>
    <property type="match status" value="1"/>
</dbReference>
<accession>A0A2J9UWX3</accession>
<dbReference type="InterPro" id="IPR012939">
    <property type="entry name" value="Glyco_hydro_92"/>
</dbReference>
<protein>
    <submittedName>
        <fullName evidence="3">Glycoside hydrolase family 92 protein</fullName>
    </submittedName>
</protein>
<dbReference type="Pfam" id="PF17678">
    <property type="entry name" value="Glyco_hydro_92N"/>
    <property type="match status" value="1"/>
</dbReference>
<dbReference type="InterPro" id="IPR008928">
    <property type="entry name" value="6-hairpin_glycosidase_sf"/>
</dbReference>
<dbReference type="InterPro" id="IPR005887">
    <property type="entry name" value="GH92_a_mannosidase_put"/>
</dbReference>
<name>A0A2J9UWX3_VIBMI</name>
<sequence>MKLTKTCISIAVSASVFGLTGCNVEDDSSAVDTSVLKYVNPFIGTGFNGHTFPGPVVPEGMVQLSPDTELIGWHSSSGYHFDKTTLFGFSHTHLSGTGMGGLGDFLFLPFIEDKSKYIEDSDDYRKAISVKMDKTSEVSEPGYYSVTIEENGIKAELTASERVGFHRYTYPQGQPQRLKIDLNSILNSDWGATSLRNKLTISEDGYSVTGERDAAHFSGWAKNQRIFFYATFDKKIKDVYILSNGKPVDGLTAEHIGDPSKRIKADVTAYIEFEDEGTPLLNAQVALSAVDPQGAINNHDAEANISFDTARNNARTKWKNALNFSIEGGTEDQKKIFFTALYHTKIAPIVHQDVDGRFRGMGKGSIQNGEGEYAIAYGQATEAQPNFSVFSLWDTQRALHPLKTITEPTRAIQYAKSLVQKYTESGLLPKWEHLGDETGTMVGYPATTIIADAITKYPEEFTQEEKELALKAAIDSSTYDNYAALQTEWDPDVLDRTLTKHIDYIEKYGFAPAVQRIDGEPVFEDYTLESVSYGLENAFYDWAISQIAKAAGDTQTEEKYLKRSKGYQKYFDYNPAEYAEHGVTGFMRPVMIDKTFMTPFDPYGTEHETGNYTEGNAWQWTWFVPHDIVGLKRIMGGEEQFLKNLEATFTAESQGSETPDMSGLIGQVAFGNEPSHHIPYLYNWTAEPWKTQEVVDHILDDMYLATPAGVVGNEDVGAMSAWYIMSSLGFYQVNAAEPTYTVGRPLFDKAVIPVKGGKFTITTENNADDNMYIKSVTINGKALENGLFFHHSEFKPGGELHFVMTGNQSEAMKANLSK</sequence>
<dbReference type="Proteomes" id="UP000053748">
    <property type="component" value="Unassembled WGS sequence"/>
</dbReference>
<dbReference type="GO" id="GO:0005975">
    <property type="term" value="P:carbohydrate metabolic process"/>
    <property type="evidence" value="ECO:0007669"/>
    <property type="project" value="InterPro"/>
</dbReference>
<dbReference type="EMBL" id="LOSJ02000002">
    <property type="protein sequence ID" value="PNM56026.1"/>
    <property type="molecule type" value="Genomic_DNA"/>
</dbReference>
<evidence type="ECO:0000313" key="3">
    <source>
        <dbReference type="EMBL" id="PNM56026.1"/>
    </source>
</evidence>
<dbReference type="InterPro" id="IPR050883">
    <property type="entry name" value="PNGase"/>
</dbReference>
<dbReference type="Gene3D" id="3.30.2080.10">
    <property type="entry name" value="GH92 mannosidase domain"/>
    <property type="match status" value="1"/>
</dbReference>
<evidence type="ECO:0000313" key="4">
    <source>
        <dbReference type="Proteomes" id="UP000053748"/>
    </source>
</evidence>
<evidence type="ECO:0000259" key="2">
    <source>
        <dbReference type="Pfam" id="PF17678"/>
    </source>
</evidence>
<dbReference type="GO" id="GO:0000224">
    <property type="term" value="F:peptide-N4-(N-acetyl-beta-glucosaminyl)asparagine amidase activity"/>
    <property type="evidence" value="ECO:0007669"/>
    <property type="project" value="TreeGrafter"/>
</dbReference>
<keyword evidence="4" id="KW-1185">Reference proteome</keyword>
<comment type="caution">
    <text evidence="3">The sequence shown here is derived from an EMBL/GenBank/DDBJ whole genome shotgun (WGS) entry which is preliminary data.</text>
</comment>
<dbReference type="Gene3D" id="2.70.98.10">
    <property type="match status" value="1"/>
</dbReference>
<organism evidence="3 4">
    <name type="scientific">Vibrio mimicus</name>
    <dbReference type="NCBI Taxonomy" id="674"/>
    <lineage>
        <taxon>Bacteria</taxon>
        <taxon>Pseudomonadati</taxon>
        <taxon>Pseudomonadota</taxon>
        <taxon>Gammaproteobacteria</taxon>
        <taxon>Vibrionales</taxon>
        <taxon>Vibrionaceae</taxon>
        <taxon>Vibrio</taxon>
    </lineage>
</organism>
<dbReference type="GO" id="GO:0030246">
    <property type="term" value="F:carbohydrate binding"/>
    <property type="evidence" value="ECO:0007669"/>
    <property type="project" value="InterPro"/>
</dbReference>
<dbReference type="NCBIfam" id="TIGR01180">
    <property type="entry name" value="aman2_put"/>
    <property type="match status" value="1"/>
</dbReference>
<dbReference type="PANTHER" id="PTHR12143">
    <property type="entry name" value="PEPTIDE N-GLYCANASE PNGASE -RELATED"/>
    <property type="match status" value="1"/>
</dbReference>